<evidence type="ECO:0000313" key="2">
    <source>
        <dbReference type="Proteomes" id="UP000649617"/>
    </source>
</evidence>
<evidence type="ECO:0000313" key="1">
    <source>
        <dbReference type="EMBL" id="CAE7306987.1"/>
    </source>
</evidence>
<name>A0A812NAH4_SYMPI</name>
<protein>
    <submittedName>
        <fullName evidence="1">FTSH10 protein</fullName>
    </submittedName>
</protein>
<proteinExistence type="predicted"/>
<feature type="non-terminal residue" evidence="1">
    <location>
        <position position="180"/>
    </location>
</feature>
<reference evidence="1" key="1">
    <citation type="submission" date="2021-02" db="EMBL/GenBank/DDBJ databases">
        <authorList>
            <person name="Dougan E. K."/>
            <person name="Rhodes N."/>
            <person name="Thang M."/>
            <person name="Chan C."/>
        </authorList>
    </citation>
    <scope>NUCLEOTIDE SEQUENCE</scope>
</reference>
<comment type="caution">
    <text evidence="1">The sequence shown here is derived from an EMBL/GenBank/DDBJ whole genome shotgun (WGS) entry which is preliminary data.</text>
</comment>
<dbReference type="OrthoDB" id="443890at2759"/>
<keyword evidence="2" id="KW-1185">Reference proteome</keyword>
<accession>A0A812NAH4</accession>
<dbReference type="Proteomes" id="UP000649617">
    <property type="component" value="Unassembled WGS sequence"/>
</dbReference>
<organism evidence="1 2">
    <name type="scientific">Symbiodinium pilosum</name>
    <name type="common">Dinoflagellate</name>
    <dbReference type="NCBI Taxonomy" id="2952"/>
    <lineage>
        <taxon>Eukaryota</taxon>
        <taxon>Sar</taxon>
        <taxon>Alveolata</taxon>
        <taxon>Dinophyceae</taxon>
        <taxon>Suessiales</taxon>
        <taxon>Symbiodiniaceae</taxon>
        <taxon>Symbiodinium</taxon>
    </lineage>
</organism>
<sequence length="180" mass="18809">VLHGSGRAGHVVIQVSGGLATSKAAPVVAALPPRWLLRVGQGLFGDPEQANLGPLAMTWKTSVSSITFLPGSTRLGYCPQGADCDLNRTTLSMGTYTAILPVGFAEFHGDAVWTKRGEQLSVLNSAASTTSVAFSEHAPLAVGEEVTLCSNCPLATVPWSVPRFPNGDLETFVPCSPVTF</sequence>
<dbReference type="EMBL" id="CAJNIZ010010840">
    <property type="protein sequence ID" value="CAE7306987.1"/>
    <property type="molecule type" value="Genomic_DNA"/>
</dbReference>
<gene>
    <name evidence="1" type="primary">FTSH10</name>
    <name evidence="1" type="ORF">SPIL2461_LOCUS6946</name>
</gene>
<dbReference type="AlphaFoldDB" id="A0A812NAH4"/>